<gene>
    <name evidence="4" type="ORF">OLEA9_A014830</name>
</gene>
<dbReference type="InterPro" id="IPR019775">
    <property type="entry name" value="WD40_repeat_CS"/>
</dbReference>
<name>A0A8S0RSC8_OLEEU</name>
<dbReference type="SMART" id="SM00320">
    <property type="entry name" value="WD40"/>
    <property type="match status" value="1"/>
</dbReference>
<dbReference type="Gramene" id="OE9A014830T1">
    <property type="protein sequence ID" value="OE9A014830C1"/>
    <property type="gene ID" value="OE9A014830"/>
</dbReference>
<organism evidence="4 5">
    <name type="scientific">Olea europaea subsp. europaea</name>
    <dbReference type="NCBI Taxonomy" id="158383"/>
    <lineage>
        <taxon>Eukaryota</taxon>
        <taxon>Viridiplantae</taxon>
        <taxon>Streptophyta</taxon>
        <taxon>Embryophyta</taxon>
        <taxon>Tracheophyta</taxon>
        <taxon>Spermatophyta</taxon>
        <taxon>Magnoliopsida</taxon>
        <taxon>eudicotyledons</taxon>
        <taxon>Gunneridae</taxon>
        <taxon>Pentapetalae</taxon>
        <taxon>asterids</taxon>
        <taxon>lamiids</taxon>
        <taxon>Lamiales</taxon>
        <taxon>Oleaceae</taxon>
        <taxon>Oleeae</taxon>
        <taxon>Olea</taxon>
    </lineage>
</organism>
<evidence type="ECO:0000256" key="1">
    <source>
        <dbReference type="ARBA" id="ARBA00022574"/>
    </source>
</evidence>
<keyword evidence="5" id="KW-1185">Reference proteome</keyword>
<dbReference type="AlphaFoldDB" id="A0A8S0RSC8"/>
<dbReference type="PROSITE" id="PS00678">
    <property type="entry name" value="WD_REPEATS_1"/>
    <property type="match status" value="1"/>
</dbReference>
<dbReference type="InterPro" id="IPR015943">
    <property type="entry name" value="WD40/YVTN_repeat-like_dom_sf"/>
</dbReference>
<feature type="repeat" description="WD" evidence="3">
    <location>
        <begin position="56"/>
        <end position="97"/>
    </location>
</feature>
<dbReference type="InterPro" id="IPR036322">
    <property type="entry name" value="WD40_repeat_dom_sf"/>
</dbReference>
<dbReference type="PROSITE" id="PS50294">
    <property type="entry name" value="WD_REPEATS_REGION"/>
    <property type="match status" value="1"/>
</dbReference>
<evidence type="ECO:0000256" key="3">
    <source>
        <dbReference type="PROSITE-ProRule" id="PRU00221"/>
    </source>
</evidence>
<evidence type="ECO:0000256" key="2">
    <source>
        <dbReference type="ARBA" id="ARBA00022737"/>
    </source>
</evidence>
<dbReference type="PROSITE" id="PS50082">
    <property type="entry name" value="WD_REPEATS_2"/>
    <property type="match status" value="1"/>
</dbReference>
<dbReference type="PANTHER" id="PTHR15574">
    <property type="entry name" value="WD REPEAT DOMAIN-CONTAINING FAMILY"/>
    <property type="match status" value="1"/>
</dbReference>
<sequence>MNVMRKRARTSMDLTIVDVWKREAGELSSRSFAHGLAASEVLYKDVVLRLDILWKLGKHKGCVSAVSFNAGGEILVSGSDDWMVILWDSETGLVRLSFHSGHHNNVFQAKIMPYTRLKHCYLCC</sequence>
<accession>A0A8S0RSC8</accession>
<evidence type="ECO:0000313" key="5">
    <source>
        <dbReference type="Proteomes" id="UP000594638"/>
    </source>
</evidence>
<keyword evidence="1 3" id="KW-0853">WD repeat</keyword>
<evidence type="ECO:0000313" key="4">
    <source>
        <dbReference type="EMBL" id="CAA2982049.1"/>
    </source>
</evidence>
<dbReference type="SUPFAM" id="SSF50978">
    <property type="entry name" value="WD40 repeat-like"/>
    <property type="match status" value="1"/>
</dbReference>
<dbReference type="Gene3D" id="2.130.10.10">
    <property type="entry name" value="YVTN repeat-like/Quinoprotein amine dehydrogenase"/>
    <property type="match status" value="1"/>
</dbReference>
<comment type="caution">
    <text evidence="4">The sequence shown here is derived from an EMBL/GenBank/DDBJ whole genome shotgun (WGS) entry which is preliminary data.</text>
</comment>
<dbReference type="GO" id="GO:0080008">
    <property type="term" value="C:Cul4-RING E3 ubiquitin ligase complex"/>
    <property type="evidence" value="ECO:0007669"/>
    <property type="project" value="TreeGrafter"/>
</dbReference>
<dbReference type="Pfam" id="PF00400">
    <property type="entry name" value="WD40"/>
    <property type="match status" value="1"/>
</dbReference>
<dbReference type="EMBL" id="CACTIH010003685">
    <property type="protein sequence ID" value="CAA2982049.1"/>
    <property type="molecule type" value="Genomic_DNA"/>
</dbReference>
<dbReference type="OrthoDB" id="4869960at2759"/>
<dbReference type="InterPro" id="IPR001680">
    <property type="entry name" value="WD40_rpt"/>
</dbReference>
<protein>
    <submittedName>
        <fullName evidence="4">DDB1- and CUL4-associated factor 8 isoform X1</fullName>
    </submittedName>
</protein>
<keyword evidence="2" id="KW-0677">Repeat</keyword>
<dbReference type="InterPro" id="IPR045151">
    <property type="entry name" value="DCAF8"/>
</dbReference>
<dbReference type="PANTHER" id="PTHR15574:SF21">
    <property type="entry name" value="DDB1- AND CUL4-ASSOCIATED FACTOR 8"/>
    <property type="match status" value="1"/>
</dbReference>
<reference evidence="4 5" key="1">
    <citation type="submission" date="2019-12" db="EMBL/GenBank/DDBJ databases">
        <authorList>
            <person name="Alioto T."/>
            <person name="Alioto T."/>
            <person name="Gomez Garrido J."/>
        </authorList>
    </citation>
    <scope>NUCLEOTIDE SEQUENCE [LARGE SCALE GENOMIC DNA]</scope>
</reference>
<proteinExistence type="predicted"/>
<dbReference type="Proteomes" id="UP000594638">
    <property type="component" value="Unassembled WGS sequence"/>
</dbReference>
<dbReference type="GO" id="GO:0005737">
    <property type="term" value="C:cytoplasm"/>
    <property type="evidence" value="ECO:0007669"/>
    <property type="project" value="TreeGrafter"/>
</dbReference>